<dbReference type="AlphaFoldDB" id="A0A0F9RT21"/>
<feature type="compositionally biased region" description="Basic and acidic residues" evidence="1">
    <location>
        <begin position="140"/>
        <end position="154"/>
    </location>
</feature>
<gene>
    <name evidence="2" type="ORF">LCGC14_0558070</name>
</gene>
<name>A0A0F9RT21_9ZZZZ</name>
<reference evidence="2" key="1">
    <citation type="journal article" date="2015" name="Nature">
        <title>Complex archaea that bridge the gap between prokaryotes and eukaryotes.</title>
        <authorList>
            <person name="Spang A."/>
            <person name="Saw J.H."/>
            <person name="Jorgensen S.L."/>
            <person name="Zaremba-Niedzwiedzka K."/>
            <person name="Martijn J."/>
            <person name="Lind A.E."/>
            <person name="van Eijk R."/>
            <person name="Schleper C."/>
            <person name="Guy L."/>
            <person name="Ettema T.J."/>
        </authorList>
    </citation>
    <scope>NUCLEOTIDE SEQUENCE</scope>
</reference>
<proteinExistence type="predicted"/>
<protein>
    <submittedName>
        <fullName evidence="2">Uncharacterized protein</fullName>
    </submittedName>
</protein>
<sequence>MEILYFALPLVYSGFFVWLMHTQYAQSTANYGIMLTELNRVHEVHQQQISAERTLANTEITRLVEVNIDLIKQTDTRSKLLKQLADQIQIECAQAVGHAAADAFGTYRERVFAGEVGTRATDEAGDQRSDDSPPAARSTVAHEGDDKGAADKRP</sequence>
<feature type="compositionally biased region" description="Basic and acidic residues" evidence="1">
    <location>
        <begin position="120"/>
        <end position="131"/>
    </location>
</feature>
<comment type="caution">
    <text evidence="2">The sequence shown here is derived from an EMBL/GenBank/DDBJ whole genome shotgun (WGS) entry which is preliminary data.</text>
</comment>
<dbReference type="EMBL" id="LAZR01000785">
    <property type="protein sequence ID" value="KKN57874.1"/>
    <property type="molecule type" value="Genomic_DNA"/>
</dbReference>
<organism evidence="2">
    <name type="scientific">marine sediment metagenome</name>
    <dbReference type="NCBI Taxonomy" id="412755"/>
    <lineage>
        <taxon>unclassified sequences</taxon>
        <taxon>metagenomes</taxon>
        <taxon>ecological metagenomes</taxon>
    </lineage>
</organism>
<evidence type="ECO:0000313" key="2">
    <source>
        <dbReference type="EMBL" id="KKN57874.1"/>
    </source>
</evidence>
<accession>A0A0F9RT21</accession>
<feature type="region of interest" description="Disordered" evidence="1">
    <location>
        <begin position="117"/>
        <end position="154"/>
    </location>
</feature>
<evidence type="ECO:0000256" key="1">
    <source>
        <dbReference type="SAM" id="MobiDB-lite"/>
    </source>
</evidence>